<dbReference type="SMART" id="SM00421">
    <property type="entry name" value="HTH_LUXR"/>
    <property type="match status" value="1"/>
</dbReference>
<dbReference type="CDD" id="cd17535">
    <property type="entry name" value="REC_NarL-like"/>
    <property type="match status" value="1"/>
</dbReference>
<proteinExistence type="predicted"/>
<dbReference type="SMART" id="SM00448">
    <property type="entry name" value="REC"/>
    <property type="match status" value="1"/>
</dbReference>
<reference evidence="5 6" key="1">
    <citation type="submission" date="2018-01" db="EMBL/GenBank/DDBJ databases">
        <title>The draft genome sequence of Cohaesibacter sp. H1304.</title>
        <authorList>
            <person name="Wang N.-N."/>
            <person name="Du Z.-J."/>
        </authorList>
    </citation>
    <scope>NUCLEOTIDE SEQUENCE [LARGE SCALE GENOMIC DNA]</scope>
    <source>
        <strain evidence="5 6">H1304</strain>
    </source>
</reference>
<dbReference type="GO" id="GO:0006355">
    <property type="term" value="P:regulation of DNA-templated transcription"/>
    <property type="evidence" value="ECO:0007669"/>
    <property type="project" value="InterPro"/>
</dbReference>
<dbReference type="InterPro" id="IPR016032">
    <property type="entry name" value="Sig_transdc_resp-reg_C-effctor"/>
</dbReference>
<dbReference type="Proteomes" id="UP000234881">
    <property type="component" value="Unassembled WGS sequence"/>
</dbReference>
<dbReference type="OrthoDB" id="5405146at2"/>
<dbReference type="AlphaFoldDB" id="A0A2N5XMT9"/>
<dbReference type="RefSeq" id="WP_101535430.1">
    <property type="nucleotide sequence ID" value="NZ_PKUQ01000047.1"/>
</dbReference>
<dbReference type="Pfam" id="PF00196">
    <property type="entry name" value="GerE"/>
    <property type="match status" value="1"/>
</dbReference>
<evidence type="ECO:0000256" key="1">
    <source>
        <dbReference type="ARBA" id="ARBA00022553"/>
    </source>
</evidence>
<evidence type="ECO:0000256" key="3">
    <source>
        <dbReference type="PROSITE-ProRule" id="PRU00169"/>
    </source>
</evidence>
<dbReference type="Pfam" id="PF00072">
    <property type="entry name" value="Response_reg"/>
    <property type="match status" value="1"/>
</dbReference>
<gene>
    <name evidence="5" type="ORF">C0081_19005</name>
</gene>
<dbReference type="GO" id="GO:0000160">
    <property type="term" value="P:phosphorelay signal transduction system"/>
    <property type="evidence" value="ECO:0007669"/>
    <property type="project" value="InterPro"/>
</dbReference>
<dbReference type="PANTHER" id="PTHR43214">
    <property type="entry name" value="TWO-COMPONENT RESPONSE REGULATOR"/>
    <property type="match status" value="1"/>
</dbReference>
<protein>
    <submittedName>
        <fullName evidence="5">DNA-binding response regulator</fullName>
    </submittedName>
</protein>
<evidence type="ECO:0000313" key="5">
    <source>
        <dbReference type="EMBL" id="PLW75728.1"/>
    </source>
</evidence>
<dbReference type="InterPro" id="IPR039420">
    <property type="entry name" value="WalR-like"/>
</dbReference>
<dbReference type="GO" id="GO:0003677">
    <property type="term" value="F:DNA binding"/>
    <property type="evidence" value="ECO:0007669"/>
    <property type="project" value="UniProtKB-KW"/>
</dbReference>
<comment type="caution">
    <text evidence="5">The sequence shown here is derived from an EMBL/GenBank/DDBJ whole genome shotgun (WGS) entry which is preliminary data.</text>
</comment>
<keyword evidence="6" id="KW-1185">Reference proteome</keyword>
<dbReference type="InterPro" id="IPR058245">
    <property type="entry name" value="NreC/VraR/RcsB-like_REC"/>
</dbReference>
<accession>A0A2N5XMT9</accession>
<keyword evidence="1 3" id="KW-0597">Phosphoprotein</keyword>
<evidence type="ECO:0000256" key="2">
    <source>
        <dbReference type="ARBA" id="ARBA00023125"/>
    </source>
</evidence>
<dbReference type="InterPro" id="IPR001789">
    <property type="entry name" value="Sig_transdc_resp-reg_receiver"/>
</dbReference>
<dbReference type="SUPFAM" id="SSF46894">
    <property type="entry name" value="C-terminal effector domain of the bipartite response regulators"/>
    <property type="match status" value="1"/>
</dbReference>
<dbReference type="EMBL" id="PKUQ01000047">
    <property type="protein sequence ID" value="PLW75728.1"/>
    <property type="molecule type" value="Genomic_DNA"/>
</dbReference>
<organism evidence="5 6">
    <name type="scientific">Cohaesibacter celericrescens</name>
    <dbReference type="NCBI Taxonomy" id="2067669"/>
    <lineage>
        <taxon>Bacteria</taxon>
        <taxon>Pseudomonadati</taxon>
        <taxon>Pseudomonadota</taxon>
        <taxon>Alphaproteobacteria</taxon>
        <taxon>Hyphomicrobiales</taxon>
        <taxon>Cohaesibacteraceae</taxon>
    </lineage>
</organism>
<dbReference type="SUPFAM" id="SSF52172">
    <property type="entry name" value="CheY-like"/>
    <property type="match status" value="1"/>
</dbReference>
<dbReference type="Gene3D" id="3.40.50.2300">
    <property type="match status" value="1"/>
</dbReference>
<sequence>MAQGRSILIVEDDLLHREFLRKVVSDPVMGFIDVQEACDGETGLDIALTYRPDAIILDLQIPKINGVDVAKAIWAKTPQAPILFWSNYADEAYVRGIAKVAPPDTVYGYLLKSASSGRLERAMKGIFDDKQTIIDYEVVGIQKRARDKYEALTDVEYEVLLDIALGLTDSAISERLNVSMRTVQSRLQSIYSKLGLSNEPNGNRAATFNRRNRAVALALISRQINGKTLETLNKNLNGR</sequence>
<feature type="domain" description="Response regulatory" evidence="4">
    <location>
        <begin position="6"/>
        <end position="127"/>
    </location>
</feature>
<dbReference type="PROSITE" id="PS50110">
    <property type="entry name" value="RESPONSE_REGULATORY"/>
    <property type="match status" value="1"/>
</dbReference>
<feature type="modified residue" description="4-aspartylphosphate" evidence="3">
    <location>
        <position position="58"/>
    </location>
</feature>
<dbReference type="InterPro" id="IPR000792">
    <property type="entry name" value="Tscrpt_reg_LuxR_C"/>
</dbReference>
<dbReference type="InterPro" id="IPR036388">
    <property type="entry name" value="WH-like_DNA-bd_sf"/>
</dbReference>
<evidence type="ECO:0000259" key="4">
    <source>
        <dbReference type="PROSITE" id="PS50110"/>
    </source>
</evidence>
<keyword evidence="2 5" id="KW-0238">DNA-binding</keyword>
<dbReference type="Gene3D" id="1.10.10.10">
    <property type="entry name" value="Winged helix-like DNA-binding domain superfamily/Winged helix DNA-binding domain"/>
    <property type="match status" value="1"/>
</dbReference>
<name>A0A2N5XMT9_9HYPH</name>
<evidence type="ECO:0000313" key="6">
    <source>
        <dbReference type="Proteomes" id="UP000234881"/>
    </source>
</evidence>
<dbReference type="PRINTS" id="PR00038">
    <property type="entry name" value="HTHLUXR"/>
</dbReference>
<dbReference type="InterPro" id="IPR011006">
    <property type="entry name" value="CheY-like_superfamily"/>
</dbReference>